<feature type="domain" description="F5/8 type C" evidence="2">
    <location>
        <begin position="13"/>
        <end position="158"/>
    </location>
</feature>
<feature type="region of interest" description="Disordered" evidence="1">
    <location>
        <begin position="241"/>
        <end position="261"/>
    </location>
</feature>
<gene>
    <name evidence="3" type="ORF">BC781_103221</name>
</gene>
<dbReference type="SUPFAM" id="SSF49899">
    <property type="entry name" value="Concanavalin A-like lectins/glucanases"/>
    <property type="match status" value="1"/>
</dbReference>
<protein>
    <submittedName>
        <fullName evidence="3">F5/8 type C domain-containing protein</fullName>
    </submittedName>
</protein>
<dbReference type="Pfam" id="PF00754">
    <property type="entry name" value="F5_F8_type_C"/>
    <property type="match status" value="1"/>
</dbReference>
<dbReference type="InterPro" id="IPR008979">
    <property type="entry name" value="Galactose-bd-like_sf"/>
</dbReference>
<dbReference type="Proteomes" id="UP000245535">
    <property type="component" value="Unassembled WGS sequence"/>
</dbReference>
<sequence>MMTFYRTLFLLIIFLSQLGYAFSNVEKLKGDKLTVTKVTASANKGEAPYFTTDGNFETAWEAEGKGRYITYDLGRIKSVSGLRVAWGSGKKKQFKFKIRVGTSTSNLYTIYNGTSSGKTEDFEDYKFLPQNVRYVRITGFGNSEDELNSISELEIFGGYVKNSDMMVQLPSELMLIYFTQDLTNWKLDTTSDQDGNGKADEVKQPLLNKYWDKKHFKVSEDRKAIVFTAFAGGATTKGSGYPRTELREMTNGGKDKASWSSTEGRHVMEITQAVTNLPYKKKHVVVGQIHDKDDDVIVFRLENRKLFVDINGEDGPVLDSNYKLGKFFTVRFEVSDGKTNCFYNGKLKYTLEKEYEGAYFKAGCYAQSSCQGKKKVEGERCSSFAEVEIRDLWVAHE</sequence>
<dbReference type="Gene3D" id="2.60.120.200">
    <property type="match status" value="1"/>
</dbReference>
<name>A0A315Z8Z5_SEDFL</name>
<evidence type="ECO:0000259" key="2">
    <source>
        <dbReference type="PROSITE" id="PS50022"/>
    </source>
</evidence>
<feature type="compositionally biased region" description="Basic and acidic residues" evidence="1">
    <location>
        <begin position="244"/>
        <end position="261"/>
    </location>
</feature>
<comment type="caution">
    <text evidence="3">The sequence shown here is derived from an EMBL/GenBank/DDBJ whole genome shotgun (WGS) entry which is preliminary data.</text>
</comment>
<dbReference type="AlphaFoldDB" id="A0A315Z8Z5"/>
<evidence type="ECO:0000313" key="3">
    <source>
        <dbReference type="EMBL" id="PWJ41971.1"/>
    </source>
</evidence>
<dbReference type="SUPFAM" id="SSF49785">
    <property type="entry name" value="Galactose-binding domain-like"/>
    <property type="match status" value="1"/>
</dbReference>
<dbReference type="GO" id="GO:0005975">
    <property type="term" value="P:carbohydrate metabolic process"/>
    <property type="evidence" value="ECO:0007669"/>
    <property type="project" value="UniProtKB-ARBA"/>
</dbReference>
<dbReference type="InterPro" id="IPR000421">
    <property type="entry name" value="FA58C"/>
</dbReference>
<evidence type="ECO:0000256" key="1">
    <source>
        <dbReference type="SAM" id="MobiDB-lite"/>
    </source>
</evidence>
<keyword evidence="4" id="KW-1185">Reference proteome</keyword>
<dbReference type="PROSITE" id="PS50022">
    <property type="entry name" value="FA58C_3"/>
    <property type="match status" value="1"/>
</dbReference>
<dbReference type="EMBL" id="QGDO01000003">
    <property type="protein sequence ID" value="PWJ41971.1"/>
    <property type="molecule type" value="Genomic_DNA"/>
</dbReference>
<dbReference type="RefSeq" id="WP_109618492.1">
    <property type="nucleotide sequence ID" value="NZ_QGDO01000003.1"/>
</dbReference>
<dbReference type="InterPro" id="IPR014895">
    <property type="entry name" value="Alginate_lyase_2"/>
</dbReference>
<dbReference type="Gene3D" id="2.60.120.260">
    <property type="entry name" value="Galactose-binding domain-like"/>
    <property type="match status" value="1"/>
</dbReference>
<proteinExistence type="predicted"/>
<organism evidence="3 4">
    <name type="scientific">Sediminitomix flava</name>
    <dbReference type="NCBI Taxonomy" id="379075"/>
    <lineage>
        <taxon>Bacteria</taxon>
        <taxon>Pseudomonadati</taxon>
        <taxon>Bacteroidota</taxon>
        <taxon>Cytophagia</taxon>
        <taxon>Cytophagales</taxon>
        <taxon>Flammeovirgaceae</taxon>
        <taxon>Sediminitomix</taxon>
    </lineage>
</organism>
<evidence type="ECO:0000313" key="4">
    <source>
        <dbReference type="Proteomes" id="UP000245535"/>
    </source>
</evidence>
<dbReference type="GO" id="GO:0004553">
    <property type="term" value="F:hydrolase activity, hydrolyzing O-glycosyl compounds"/>
    <property type="evidence" value="ECO:0007669"/>
    <property type="project" value="UniProtKB-ARBA"/>
</dbReference>
<dbReference type="InterPro" id="IPR013320">
    <property type="entry name" value="ConA-like_dom_sf"/>
</dbReference>
<dbReference type="OrthoDB" id="273319at2"/>
<dbReference type="Pfam" id="PF08787">
    <property type="entry name" value="Alginate_lyase2"/>
    <property type="match status" value="1"/>
</dbReference>
<reference evidence="3 4" key="1">
    <citation type="submission" date="2018-03" db="EMBL/GenBank/DDBJ databases">
        <title>Genomic Encyclopedia of Archaeal and Bacterial Type Strains, Phase II (KMG-II): from individual species to whole genera.</title>
        <authorList>
            <person name="Goeker M."/>
        </authorList>
    </citation>
    <scope>NUCLEOTIDE SEQUENCE [LARGE SCALE GENOMIC DNA]</scope>
    <source>
        <strain evidence="3 4">DSM 28229</strain>
    </source>
</reference>
<accession>A0A315Z8Z5</accession>